<feature type="compositionally biased region" description="Low complexity" evidence="1">
    <location>
        <begin position="92"/>
        <end position="109"/>
    </location>
</feature>
<dbReference type="EMBL" id="JANIIC010000063">
    <property type="protein sequence ID" value="MCQ8834824.1"/>
    <property type="molecule type" value="Genomic_DNA"/>
</dbReference>
<protein>
    <submittedName>
        <fullName evidence="2">Uncharacterized protein</fullName>
    </submittedName>
</protein>
<keyword evidence="3" id="KW-1185">Reference proteome</keyword>
<proteinExistence type="predicted"/>
<gene>
    <name evidence="2" type="ORF">NQU54_38640</name>
</gene>
<evidence type="ECO:0000313" key="3">
    <source>
        <dbReference type="Proteomes" id="UP001142400"/>
    </source>
</evidence>
<organism evidence="2 3">
    <name type="scientific">Streptomyces malaysiensis subsp. samsunensis</name>
    <dbReference type="NCBI Taxonomy" id="459658"/>
    <lineage>
        <taxon>Bacteria</taxon>
        <taxon>Bacillati</taxon>
        <taxon>Actinomycetota</taxon>
        <taxon>Actinomycetes</taxon>
        <taxon>Kitasatosporales</taxon>
        <taxon>Streptomycetaceae</taxon>
        <taxon>Streptomyces</taxon>
        <taxon>Streptomyces violaceusniger group</taxon>
    </lineage>
</organism>
<sequence>MSLERVTITIPGETPLSAAEEAANREGMSVSAWLSRAAERAAKIEAGLIAAEEVLTETGPPTAEARAWVDAFMDTVTRPVEDDGRGTGDHVAGPGPASTPLTTLPTPCC</sequence>
<feature type="compositionally biased region" description="Basic and acidic residues" evidence="1">
    <location>
        <begin position="79"/>
        <end position="88"/>
    </location>
</feature>
<feature type="region of interest" description="Disordered" evidence="1">
    <location>
        <begin position="1"/>
        <end position="24"/>
    </location>
</feature>
<name>A0A9X2S063_STRMQ</name>
<dbReference type="RefSeq" id="WP_257635062.1">
    <property type="nucleotide sequence ID" value="NZ_JANIIC010000063.1"/>
</dbReference>
<evidence type="ECO:0000256" key="1">
    <source>
        <dbReference type="SAM" id="MobiDB-lite"/>
    </source>
</evidence>
<evidence type="ECO:0000313" key="2">
    <source>
        <dbReference type="EMBL" id="MCQ8834824.1"/>
    </source>
</evidence>
<accession>A0A9X2S063</accession>
<comment type="caution">
    <text evidence="2">The sequence shown here is derived from an EMBL/GenBank/DDBJ whole genome shotgun (WGS) entry which is preliminary data.</text>
</comment>
<feature type="region of interest" description="Disordered" evidence="1">
    <location>
        <begin position="78"/>
        <end position="109"/>
    </location>
</feature>
<dbReference type="Proteomes" id="UP001142400">
    <property type="component" value="Unassembled WGS sequence"/>
</dbReference>
<reference evidence="2" key="1">
    <citation type="submission" date="2022-06" db="EMBL/GenBank/DDBJ databases">
        <title>WGS of actinobacteria.</title>
        <authorList>
            <person name="Thawai C."/>
        </authorList>
    </citation>
    <scope>NUCLEOTIDE SEQUENCE</scope>
    <source>
        <strain evidence="2">DSM 42010</strain>
    </source>
</reference>
<dbReference type="AlphaFoldDB" id="A0A9X2S063"/>